<organism evidence="1 2">
    <name type="scientific">Perkinsus olseni</name>
    <name type="common">Perkinsus atlanticus</name>
    <dbReference type="NCBI Taxonomy" id="32597"/>
    <lineage>
        <taxon>Eukaryota</taxon>
        <taxon>Sar</taxon>
        <taxon>Alveolata</taxon>
        <taxon>Perkinsozoa</taxon>
        <taxon>Perkinsea</taxon>
        <taxon>Perkinsida</taxon>
        <taxon>Perkinsidae</taxon>
        <taxon>Perkinsus</taxon>
    </lineage>
</organism>
<reference evidence="1 2" key="1">
    <citation type="submission" date="2020-04" db="EMBL/GenBank/DDBJ databases">
        <title>Perkinsus olseni comparative genomics.</title>
        <authorList>
            <person name="Bogema D.R."/>
        </authorList>
    </citation>
    <scope>NUCLEOTIDE SEQUENCE [LARGE SCALE GENOMIC DNA]</scope>
    <source>
        <strain evidence="1 2">ATCC PRA-207</strain>
    </source>
</reference>
<dbReference type="Gene3D" id="1.10.560.10">
    <property type="entry name" value="GroEL-like equatorial domain"/>
    <property type="match status" value="1"/>
</dbReference>
<dbReference type="GO" id="GO:0005524">
    <property type="term" value="F:ATP binding"/>
    <property type="evidence" value="ECO:0007669"/>
    <property type="project" value="InterPro"/>
</dbReference>
<sequence length="52" mass="5309">EALAIEAFAKALMAMPGILSENGGFDAAELVGNLRAMHQKGHADAGLDLSKG</sequence>
<name>A0A7J6UPM9_PEROL</name>
<keyword evidence="2" id="KW-1185">Reference proteome</keyword>
<dbReference type="EMBL" id="JABANO010000390">
    <property type="protein sequence ID" value="KAF4759259.1"/>
    <property type="molecule type" value="Genomic_DNA"/>
</dbReference>
<proteinExistence type="predicted"/>
<gene>
    <name evidence="1" type="primary">CCT2_3</name>
    <name evidence="1" type="ORF">FOZ63_022810</name>
</gene>
<dbReference type="InterPro" id="IPR027413">
    <property type="entry name" value="GROEL-like_equatorial_sf"/>
</dbReference>
<protein>
    <submittedName>
        <fullName evidence="1">T-complex protein 1 subunit beta</fullName>
    </submittedName>
</protein>
<dbReference type="SUPFAM" id="SSF48592">
    <property type="entry name" value="GroEL equatorial domain-like"/>
    <property type="match status" value="1"/>
</dbReference>
<dbReference type="AlphaFoldDB" id="A0A7J6UPM9"/>
<evidence type="ECO:0000313" key="2">
    <source>
        <dbReference type="Proteomes" id="UP000553632"/>
    </source>
</evidence>
<comment type="caution">
    <text evidence="1">The sequence shown here is derived from an EMBL/GenBank/DDBJ whole genome shotgun (WGS) entry which is preliminary data.</text>
</comment>
<feature type="non-terminal residue" evidence="1">
    <location>
        <position position="1"/>
    </location>
</feature>
<accession>A0A7J6UPM9</accession>
<dbReference type="OMA" id="AGIDIHK"/>
<dbReference type="Proteomes" id="UP000553632">
    <property type="component" value="Unassembled WGS sequence"/>
</dbReference>
<dbReference type="Pfam" id="PF00118">
    <property type="entry name" value="Cpn60_TCP1"/>
    <property type="match status" value="1"/>
</dbReference>
<evidence type="ECO:0000313" key="1">
    <source>
        <dbReference type="EMBL" id="KAF4759259.1"/>
    </source>
</evidence>
<dbReference type="InterPro" id="IPR002423">
    <property type="entry name" value="Cpn60/GroEL/TCP-1"/>
</dbReference>